<evidence type="ECO:0000313" key="3">
    <source>
        <dbReference type="Proteomes" id="UP000688137"/>
    </source>
</evidence>
<dbReference type="PROSITE" id="PS50011">
    <property type="entry name" value="PROTEIN_KINASE_DOM"/>
    <property type="match status" value="1"/>
</dbReference>
<dbReference type="FunFam" id="1.10.510.10:FF:000810">
    <property type="entry name" value="Uncharacterized protein"/>
    <property type="match status" value="1"/>
</dbReference>
<dbReference type="OMA" id="WKIFEAK"/>
<evidence type="ECO:0000313" key="2">
    <source>
        <dbReference type="EMBL" id="CAD8086970.1"/>
    </source>
</evidence>
<dbReference type="Proteomes" id="UP000688137">
    <property type="component" value="Unassembled WGS sequence"/>
</dbReference>
<accession>A0A8S1N3D8</accession>
<dbReference type="AlphaFoldDB" id="A0A8S1N3D8"/>
<dbReference type="PANTHER" id="PTHR44167">
    <property type="entry name" value="OVARIAN-SPECIFIC SERINE/THREONINE-PROTEIN KINASE LOK-RELATED"/>
    <property type="match status" value="1"/>
</dbReference>
<dbReference type="PANTHER" id="PTHR44167:SF24">
    <property type="entry name" value="SERINE_THREONINE-PROTEIN KINASE CHK2"/>
    <property type="match status" value="1"/>
</dbReference>
<protein>
    <recommendedName>
        <fullName evidence="1">Protein kinase domain-containing protein</fullName>
    </recommendedName>
</protein>
<evidence type="ECO:0000259" key="1">
    <source>
        <dbReference type="PROSITE" id="PS50011"/>
    </source>
</evidence>
<dbReference type="GO" id="GO:0005524">
    <property type="term" value="F:ATP binding"/>
    <property type="evidence" value="ECO:0007669"/>
    <property type="project" value="InterPro"/>
</dbReference>
<dbReference type="InterPro" id="IPR000719">
    <property type="entry name" value="Prot_kinase_dom"/>
</dbReference>
<reference evidence="2" key="1">
    <citation type="submission" date="2021-01" db="EMBL/GenBank/DDBJ databases">
        <authorList>
            <consortium name="Genoscope - CEA"/>
            <person name="William W."/>
        </authorList>
    </citation>
    <scope>NUCLEOTIDE SEQUENCE</scope>
</reference>
<comment type="caution">
    <text evidence="2">The sequence shown here is derived from an EMBL/GenBank/DDBJ whole genome shotgun (WGS) entry which is preliminary data.</text>
</comment>
<dbReference type="EMBL" id="CAJJDM010000080">
    <property type="protein sequence ID" value="CAD8086970.1"/>
    <property type="molecule type" value="Genomic_DNA"/>
</dbReference>
<proteinExistence type="predicted"/>
<dbReference type="Pfam" id="PF00069">
    <property type="entry name" value="Pkinase"/>
    <property type="match status" value="1"/>
</dbReference>
<name>A0A8S1N3D8_PARPR</name>
<gene>
    <name evidence="2" type="ORF">PPRIM_AZ9-3.1.T0770187</name>
</gene>
<keyword evidence="3" id="KW-1185">Reference proteome</keyword>
<feature type="domain" description="Protein kinase" evidence="1">
    <location>
        <begin position="19"/>
        <end position="272"/>
    </location>
</feature>
<sequence length="293" mass="34512">MLQKPFQFDLQMFSQKFEFNNKEIIGKGFDSIVYKVTNKQDKDQYALKLTSFKDMQHRFNFQQEIRLLYHLNHEHIVKFFGNSMDGSCILIEYMPHGNLVKLIDLQLDLKIIKSILNQIMSAVKYLHQMNIVHGDIKPENALISRDFIIKLCDFGFAIIQNQPNAKLRGGSEGYTGPEVGAIEDYDAKKCDMFSLGVVFFVLYIGYRPFLSTHPQRQDKFWNYIKNKEWDKFWKIFEAKKPDVGFKNYIQKLLCADPNERYTIEEAIQDDWFKSNQYSVSQLAQQLSIHLTKQ</sequence>
<dbReference type="SMART" id="SM00220">
    <property type="entry name" value="S_TKc"/>
    <property type="match status" value="1"/>
</dbReference>
<organism evidence="2 3">
    <name type="scientific">Paramecium primaurelia</name>
    <dbReference type="NCBI Taxonomy" id="5886"/>
    <lineage>
        <taxon>Eukaryota</taxon>
        <taxon>Sar</taxon>
        <taxon>Alveolata</taxon>
        <taxon>Ciliophora</taxon>
        <taxon>Intramacronucleata</taxon>
        <taxon>Oligohymenophorea</taxon>
        <taxon>Peniculida</taxon>
        <taxon>Parameciidae</taxon>
        <taxon>Paramecium</taxon>
    </lineage>
</organism>
<dbReference type="GO" id="GO:0004672">
    <property type="term" value="F:protein kinase activity"/>
    <property type="evidence" value="ECO:0007669"/>
    <property type="project" value="InterPro"/>
</dbReference>